<organism evidence="1 2">
    <name type="scientific">Sporanaerobium hydrogeniformans</name>
    <dbReference type="NCBI Taxonomy" id="3072179"/>
    <lineage>
        <taxon>Bacteria</taxon>
        <taxon>Bacillati</taxon>
        <taxon>Bacillota</taxon>
        <taxon>Clostridia</taxon>
        <taxon>Lachnospirales</taxon>
        <taxon>Lachnospiraceae</taxon>
        <taxon>Sporanaerobium</taxon>
    </lineage>
</organism>
<dbReference type="Proteomes" id="UP000224460">
    <property type="component" value="Unassembled WGS sequence"/>
</dbReference>
<name>A0AC61DAL4_9FIRM</name>
<accession>A0AC61DAL4</accession>
<evidence type="ECO:0000313" key="2">
    <source>
        <dbReference type="Proteomes" id="UP000224460"/>
    </source>
</evidence>
<dbReference type="EMBL" id="PEDL01000016">
    <property type="protein sequence ID" value="PHV69905.1"/>
    <property type="molecule type" value="Genomic_DNA"/>
</dbReference>
<sequence length="148" mass="16790">MKIGVISDTHGLLREEVLENLKGCDAIIHGGDINKLQILESLEKIAPLYAVRGNNDKGEWAEALEKEKVFNLGNKRFLLIHNKREITHALEDVDICIYGHSHQYKCEKKGNTWWLNPGSCGKRRFSLPITLALIEIEEEGLTINQICI</sequence>
<gene>
    <name evidence="1" type="ORF">CS063_13040</name>
</gene>
<keyword evidence="2" id="KW-1185">Reference proteome</keyword>
<evidence type="ECO:0000313" key="1">
    <source>
        <dbReference type="EMBL" id="PHV69905.1"/>
    </source>
</evidence>
<protein>
    <submittedName>
        <fullName evidence="1">YfcE family phosphodiesterase</fullName>
    </submittedName>
</protein>
<comment type="caution">
    <text evidence="1">The sequence shown here is derived from an EMBL/GenBank/DDBJ whole genome shotgun (WGS) entry which is preliminary data.</text>
</comment>
<proteinExistence type="predicted"/>
<reference evidence="1" key="1">
    <citation type="submission" date="2017-10" db="EMBL/GenBank/DDBJ databases">
        <title>Genome sequence of cellulolytic Lachnospiraceae bacterium XHS1971 isolated from hotspring sediment.</title>
        <authorList>
            <person name="Vasudevan G."/>
            <person name="Joshi A.J."/>
            <person name="Hivarkar S."/>
            <person name="Lanjekar V.B."/>
            <person name="Dhakephalkar P.K."/>
            <person name="Dagar S."/>
        </authorList>
    </citation>
    <scope>NUCLEOTIDE SEQUENCE</scope>
    <source>
        <strain evidence="1">XHS1971</strain>
    </source>
</reference>